<reference evidence="1" key="1">
    <citation type="submission" date="2022-03" db="EMBL/GenBank/DDBJ databases">
        <title>Draft genome sequence of Aduncisulcus paluster, a free-living microaerophilic Fornicata.</title>
        <authorList>
            <person name="Yuyama I."/>
            <person name="Kume K."/>
            <person name="Tamura T."/>
            <person name="Inagaki Y."/>
            <person name="Hashimoto T."/>
        </authorList>
    </citation>
    <scope>NUCLEOTIDE SEQUENCE</scope>
    <source>
        <strain evidence="1">NY0171</strain>
    </source>
</reference>
<dbReference type="Gene3D" id="3.40.50.150">
    <property type="entry name" value="Vaccinia Virus protein VP39"/>
    <property type="match status" value="1"/>
</dbReference>
<dbReference type="GO" id="GO:0008168">
    <property type="term" value="F:methyltransferase activity"/>
    <property type="evidence" value="ECO:0007669"/>
    <property type="project" value="UniProtKB-KW"/>
</dbReference>
<dbReference type="InterPro" id="IPR029063">
    <property type="entry name" value="SAM-dependent_MTases_sf"/>
</dbReference>
<dbReference type="SUPFAM" id="SSF53335">
    <property type="entry name" value="S-adenosyl-L-methionine-dependent methyltransferases"/>
    <property type="match status" value="1"/>
</dbReference>
<accession>A0ABQ5KQD7</accession>
<protein>
    <submittedName>
        <fullName evidence="1">Class I SAM-dependent methyltransferase</fullName>
    </submittedName>
</protein>
<dbReference type="Proteomes" id="UP001057375">
    <property type="component" value="Unassembled WGS sequence"/>
</dbReference>
<comment type="caution">
    <text evidence="1">The sequence shown here is derived from an EMBL/GenBank/DDBJ whole genome shotgun (WGS) entry which is preliminary data.</text>
</comment>
<feature type="non-terminal residue" evidence="1">
    <location>
        <position position="1"/>
    </location>
</feature>
<keyword evidence="2" id="KW-1185">Reference proteome</keyword>
<keyword evidence="1" id="KW-0808">Transferase</keyword>
<sequence>FLKECKRVLKPGGVLVVDESNEYPHVPFVSTKYVSSLKNEIRGNQQVADRYTEAPPRVFRANPWSYWGCSTDHFWIFNFKGLRSLLSSDFSVDDFGAIGSYLSNNGTVNAFPMFYSLNFGSIVDMFVDYKALPGWYQKLTGKLFIDTGVYIYSVCIA</sequence>
<gene>
    <name evidence="1" type="ORF">ADUPG1_007624</name>
</gene>
<name>A0ABQ5KQD7_9EUKA</name>
<proteinExistence type="predicted"/>
<dbReference type="EMBL" id="BQXS01010729">
    <property type="protein sequence ID" value="GKT34206.1"/>
    <property type="molecule type" value="Genomic_DNA"/>
</dbReference>
<keyword evidence="1" id="KW-0489">Methyltransferase</keyword>
<evidence type="ECO:0000313" key="1">
    <source>
        <dbReference type="EMBL" id="GKT34206.1"/>
    </source>
</evidence>
<evidence type="ECO:0000313" key="2">
    <source>
        <dbReference type="Proteomes" id="UP001057375"/>
    </source>
</evidence>
<organism evidence="1 2">
    <name type="scientific">Aduncisulcus paluster</name>
    <dbReference type="NCBI Taxonomy" id="2918883"/>
    <lineage>
        <taxon>Eukaryota</taxon>
        <taxon>Metamonada</taxon>
        <taxon>Carpediemonas-like organisms</taxon>
        <taxon>Aduncisulcus</taxon>
    </lineage>
</organism>
<dbReference type="GO" id="GO:0032259">
    <property type="term" value="P:methylation"/>
    <property type="evidence" value="ECO:0007669"/>
    <property type="project" value="UniProtKB-KW"/>
</dbReference>